<keyword evidence="3" id="KW-1185">Reference proteome</keyword>
<reference evidence="3" key="1">
    <citation type="journal article" date="2019" name="Int. J. Syst. Evol. Microbiol.">
        <title>The Global Catalogue of Microorganisms (GCM) 10K type strain sequencing project: providing services to taxonomists for standard genome sequencing and annotation.</title>
        <authorList>
            <consortium name="The Broad Institute Genomics Platform"/>
            <consortium name="The Broad Institute Genome Sequencing Center for Infectious Disease"/>
            <person name="Wu L."/>
            <person name="Ma J."/>
        </authorList>
    </citation>
    <scope>NUCLEOTIDE SEQUENCE [LARGE SCALE GENOMIC DNA]</scope>
    <source>
        <strain evidence="3">CGMCC 4.7204</strain>
    </source>
</reference>
<evidence type="ECO:0000313" key="2">
    <source>
        <dbReference type="EMBL" id="MFC4127550.1"/>
    </source>
</evidence>
<accession>A0ABV8LBC0</accession>
<proteinExistence type="predicted"/>
<organism evidence="2 3">
    <name type="scientific">Nocardia rhizosphaerae</name>
    <dbReference type="NCBI Taxonomy" id="1691571"/>
    <lineage>
        <taxon>Bacteria</taxon>
        <taxon>Bacillati</taxon>
        <taxon>Actinomycetota</taxon>
        <taxon>Actinomycetes</taxon>
        <taxon>Mycobacteriales</taxon>
        <taxon>Nocardiaceae</taxon>
        <taxon>Nocardia</taxon>
    </lineage>
</organism>
<gene>
    <name evidence="2" type="ORF">ACFOW8_21725</name>
</gene>
<dbReference type="RefSeq" id="WP_378553017.1">
    <property type="nucleotide sequence ID" value="NZ_JBHSBA010000014.1"/>
</dbReference>
<protein>
    <submittedName>
        <fullName evidence="2">Uncharacterized protein</fullName>
    </submittedName>
</protein>
<dbReference type="EMBL" id="JBHSBA010000014">
    <property type="protein sequence ID" value="MFC4127550.1"/>
    <property type="molecule type" value="Genomic_DNA"/>
</dbReference>
<dbReference type="Proteomes" id="UP001595767">
    <property type="component" value="Unassembled WGS sequence"/>
</dbReference>
<sequence>MPNTPHGPRFRTACRASRPRSHPITCAPAHKTPIAPTARSPRPEEPDIRVLVRFAAVRMEFAACRTAALAFVQDIAARRPCAVAVDSRHCDGLPRLPNERLYLLP</sequence>
<comment type="caution">
    <text evidence="2">The sequence shown here is derived from an EMBL/GenBank/DDBJ whole genome shotgun (WGS) entry which is preliminary data.</text>
</comment>
<name>A0ABV8LBC0_9NOCA</name>
<evidence type="ECO:0000313" key="3">
    <source>
        <dbReference type="Proteomes" id="UP001595767"/>
    </source>
</evidence>
<feature type="region of interest" description="Disordered" evidence="1">
    <location>
        <begin position="1"/>
        <end position="43"/>
    </location>
</feature>
<evidence type="ECO:0000256" key="1">
    <source>
        <dbReference type="SAM" id="MobiDB-lite"/>
    </source>
</evidence>